<dbReference type="RefSeq" id="WP_073126573.1">
    <property type="nucleotide sequence ID" value="NZ_BAABCH010000016.1"/>
</dbReference>
<gene>
    <name evidence="14" type="ORF">SAMN04488530_12210</name>
</gene>
<dbReference type="GO" id="GO:0015297">
    <property type="term" value="F:antiporter activity"/>
    <property type="evidence" value="ECO:0007669"/>
    <property type="project" value="UniProtKB-KW"/>
</dbReference>
<dbReference type="GO" id="GO:0042910">
    <property type="term" value="F:xenobiotic transmembrane transporter activity"/>
    <property type="evidence" value="ECO:0007669"/>
    <property type="project" value="InterPro"/>
</dbReference>
<keyword evidence="9 13" id="KW-1133">Transmembrane helix</keyword>
<evidence type="ECO:0000256" key="9">
    <source>
        <dbReference type="ARBA" id="ARBA00022989"/>
    </source>
</evidence>
<feature type="transmembrane region" description="Helical" evidence="13">
    <location>
        <begin position="407"/>
        <end position="429"/>
    </location>
</feature>
<dbReference type="InterPro" id="IPR050222">
    <property type="entry name" value="MATE_MdtK"/>
</dbReference>
<protein>
    <recommendedName>
        <fullName evidence="4">Probable multidrug resistance protein NorM</fullName>
    </recommendedName>
    <alternativeName>
        <fullName evidence="12">Multidrug-efflux transporter</fullName>
    </alternativeName>
</protein>
<feature type="transmembrane region" description="Helical" evidence="13">
    <location>
        <begin position="128"/>
        <end position="149"/>
    </location>
</feature>
<keyword evidence="7" id="KW-1003">Cell membrane</keyword>
<evidence type="ECO:0000256" key="5">
    <source>
        <dbReference type="ARBA" id="ARBA00022448"/>
    </source>
</evidence>
<feature type="transmembrane region" description="Helical" evidence="13">
    <location>
        <begin position="381"/>
        <end position="401"/>
    </location>
</feature>
<accession>A0A1M5QK12</accession>
<evidence type="ECO:0000313" key="14">
    <source>
        <dbReference type="EMBL" id="SHH14464.1"/>
    </source>
</evidence>
<dbReference type="Pfam" id="PF01554">
    <property type="entry name" value="MatE"/>
    <property type="match status" value="2"/>
</dbReference>
<dbReference type="PANTHER" id="PTHR43298:SF2">
    <property type="entry name" value="FMN_FAD EXPORTER YEEO-RELATED"/>
    <property type="match status" value="1"/>
</dbReference>
<dbReference type="STRING" id="1121321.SAMN04488530_12210"/>
<feature type="transmembrane region" description="Helical" evidence="13">
    <location>
        <begin position="354"/>
        <end position="374"/>
    </location>
</feature>
<evidence type="ECO:0000256" key="13">
    <source>
        <dbReference type="SAM" id="Phobius"/>
    </source>
</evidence>
<feature type="transmembrane region" description="Helical" evidence="13">
    <location>
        <begin position="261"/>
        <end position="285"/>
    </location>
</feature>
<feature type="transmembrane region" description="Helical" evidence="13">
    <location>
        <begin position="12"/>
        <end position="35"/>
    </location>
</feature>
<keyword evidence="8 13" id="KW-0812">Transmembrane</keyword>
<organism evidence="14 15">
    <name type="scientific">Asaccharospora irregularis DSM 2635</name>
    <dbReference type="NCBI Taxonomy" id="1121321"/>
    <lineage>
        <taxon>Bacteria</taxon>
        <taxon>Bacillati</taxon>
        <taxon>Bacillota</taxon>
        <taxon>Clostridia</taxon>
        <taxon>Peptostreptococcales</taxon>
        <taxon>Peptostreptococcaceae</taxon>
        <taxon>Asaccharospora</taxon>
    </lineage>
</organism>
<sequence length="434" mass="47333">MDKPLLRDFTKYVSLNILGMIGISCYILADTYFIAKSLGATGITALNLSISIYSVIHGIGMMIGIGGASRFSILKSQKMDKKANAVFSTSIKFGVIVGIIFSIIGIFGSKYLALALGADLSTLGLTKTYLATILIFAPFFILNNIMIAFVRNDNNPNLSMIAMLLGSFLNIILDYVFIFPFKMGMFGAAFATSIAPIISISILLFHFSDKKDVFKLLKYKLEWNLIPDICSLGLSALVIEISSAVVLITFNLVILELEGNVGVAAYGIVANLALVGIAIFTGLAQGIQPLTSKYHGLGDYEISGKVCRYALITSTLIATIMYLAISLHSNQIIAIFNSENNIAIREIADIGFKIYFLGFFFVGVNIVISMFLSATENAKSAFLITIARGFIVIIPLVLLLSKFFDMIGVWSAFVVTELIVTILAIYLTLRRKTY</sequence>
<comment type="subcellular location">
    <subcellularLocation>
        <location evidence="2">Cell membrane</location>
        <topology evidence="2">Multi-pass membrane protein</topology>
    </subcellularLocation>
</comment>
<dbReference type="PROSITE" id="PS51257">
    <property type="entry name" value="PROKAR_LIPOPROTEIN"/>
    <property type="match status" value="1"/>
</dbReference>
<dbReference type="EMBL" id="FQWX01000022">
    <property type="protein sequence ID" value="SHH14464.1"/>
    <property type="molecule type" value="Genomic_DNA"/>
</dbReference>
<evidence type="ECO:0000256" key="2">
    <source>
        <dbReference type="ARBA" id="ARBA00004651"/>
    </source>
</evidence>
<dbReference type="AlphaFoldDB" id="A0A1M5QK12"/>
<feature type="transmembrane region" description="Helical" evidence="13">
    <location>
        <begin position="306"/>
        <end position="325"/>
    </location>
</feature>
<dbReference type="Proteomes" id="UP000243255">
    <property type="component" value="Unassembled WGS sequence"/>
</dbReference>
<dbReference type="PIRSF" id="PIRSF006603">
    <property type="entry name" value="DinF"/>
    <property type="match status" value="1"/>
</dbReference>
<evidence type="ECO:0000256" key="1">
    <source>
        <dbReference type="ARBA" id="ARBA00003408"/>
    </source>
</evidence>
<comment type="similarity">
    <text evidence="3">Belongs to the multi antimicrobial extrusion (MATE) (TC 2.A.66.1) family.</text>
</comment>
<keyword evidence="15" id="KW-1185">Reference proteome</keyword>
<evidence type="ECO:0000256" key="10">
    <source>
        <dbReference type="ARBA" id="ARBA00023065"/>
    </source>
</evidence>
<keyword evidence="10" id="KW-0406">Ion transport</keyword>
<evidence type="ECO:0000256" key="12">
    <source>
        <dbReference type="ARBA" id="ARBA00031636"/>
    </source>
</evidence>
<dbReference type="GO" id="GO:0005886">
    <property type="term" value="C:plasma membrane"/>
    <property type="evidence" value="ECO:0007669"/>
    <property type="project" value="UniProtKB-SubCell"/>
</dbReference>
<dbReference type="OrthoDB" id="305360at2"/>
<evidence type="ECO:0000256" key="6">
    <source>
        <dbReference type="ARBA" id="ARBA00022449"/>
    </source>
</evidence>
<evidence type="ECO:0000256" key="8">
    <source>
        <dbReference type="ARBA" id="ARBA00022692"/>
    </source>
</evidence>
<feature type="transmembrane region" description="Helical" evidence="13">
    <location>
        <begin position="85"/>
        <end position="108"/>
    </location>
</feature>
<feature type="transmembrane region" description="Helical" evidence="13">
    <location>
        <begin position="50"/>
        <end position="73"/>
    </location>
</feature>
<keyword evidence="11 13" id="KW-0472">Membrane</keyword>
<dbReference type="InterPro" id="IPR002528">
    <property type="entry name" value="MATE_fam"/>
</dbReference>
<feature type="transmembrane region" description="Helical" evidence="13">
    <location>
        <begin position="185"/>
        <end position="208"/>
    </location>
</feature>
<dbReference type="NCBIfam" id="TIGR00797">
    <property type="entry name" value="matE"/>
    <property type="match status" value="1"/>
</dbReference>
<evidence type="ECO:0000256" key="4">
    <source>
        <dbReference type="ARBA" id="ARBA00020268"/>
    </source>
</evidence>
<evidence type="ECO:0000256" key="3">
    <source>
        <dbReference type="ARBA" id="ARBA00010199"/>
    </source>
</evidence>
<keyword evidence="6" id="KW-0050">Antiport</keyword>
<feature type="transmembrane region" description="Helical" evidence="13">
    <location>
        <begin position="229"/>
        <end position="255"/>
    </location>
</feature>
<feature type="transmembrane region" description="Helical" evidence="13">
    <location>
        <begin position="161"/>
        <end position="179"/>
    </location>
</feature>
<keyword evidence="5" id="KW-0813">Transport</keyword>
<comment type="function">
    <text evidence="1">Multidrug efflux pump.</text>
</comment>
<name>A0A1M5QK12_9FIRM</name>
<dbReference type="InterPro" id="IPR048279">
    <property type="entry name" value="MdtK-like"/>
</dbReference>
<evidence type="ECO:0000256" key="11">
    <source>
        <dbReference type="ARBA" id="ARBA00023136"/>
    </source>
</evidence>
<proteinExistence type="inferred from homology"/>
<dbReference type="GO" id="GO:0006811">
    <property type="term" value="P:monoatomic ion transport"/>
    <property type="evidence" value="ECO:0007669"/>
    <property type="project" value="UniProtKB-KW"/>
</dbReference>
<evidence type="ECO:0000313" key="15">
    <source>
        <dbReference type="Proteomes" id="UP000243255"/>
    </source>
</evidence>
<dbReference type="PANTHER" id="PTHR43298">
    <property type="entry name" value="MULTIDRUG RESISTANCE PROTEIN NORM-RELATED"/>
    <property type="match status" value="1"/>
</dbReference>
<evidence type="ECO:0000256" key="7">
    <source>
        <dbReference type="ARBA" id="ARBA00022475"/>
    </source>
</evidence>
<reference evidence="15" key="1">
    <citation type="submission" date="2016-11" db="EMBL/GenBank/DDBJ databases">
        <authorList>
            <person name="Varghese N."/>
            <person name="Submissions S."/>
        </authorList>
    </citation>
    <scope>NUCLEOTIDE SEQUENCE [LARGE SCALE GENOMIC DNA]</scope>
    <source>
        <strain evidence="15">DSM 2635</strain>
    </source>
</reference>